<dbReference type="InterPro" id="IPR052929">
    <property type="entry name" value="RNase_H-like_EbsB-rel"/>
</dbReference>
<dbReference type="STRING" id="4432.A0A1U7YQZ0"/>
<reference evidence="3" key="1">
    <citation type="submission" date="2025-08" db="UniProtKB">
        <authorList>
            <consortium name="RefSeq"/>
        </authorList>
    </citation>
    <scope>IDENTIFICATION</scope>
</reference>
<dbReference type="AlphaFoldDB" id="A0A1U7YQZ0"/>
<dbReference type="PANTHER" id="PTHR47074">
    <property type="entry name" value="BNAC02G40300D PROTEIN"/>
    <property type="match status" value="1"/>
</dbReference>
<dbReference type="InterPro" id="IPR036397">
    <property type="entry name" value="RNaseH_sf"/>
</dbReference>
<dbReference type="GO" id="GO:0004523">
    <property type="term" value="F:RNA-DNA hybrid ribonuclease activity"/>
    <property type="evidence" value="ECO:0007669"/>
    <property type="project" value="InterPro"/>
</dbReference>
<organism evidence="2 3">
    <name type="scientific">Nelumbo nucifera</name>
    <name type="common">Sacred lotus</name>
    <dbReference type="NCBI Taxonomy" id="4432"/>
    <lineage>
        <taxon>Eukaryota</taxon>
        <taxon>Viridiplantae</taxon>
        <taxon>Streptophyta</taxon>
        <taxon>Embryophyta</taxon>
        <taxon>Tracheophyta</taxon>
        <taxon>Spermatophyta</taxon>
        <taxon>Magnoliopsida</taxon>
        <taxon>Proteales</taxon>
        <taxon>Nelumbonaceae</taxon>
        <taxon>Nelumbo</taxon>
    </lineage>
</organism>
<dbReference type="CDD" id="cd06222">
    <property type="entry name" value="RNase_H_like"/>
    <property type="match status" value="1"/>
</dbReference>
<dbReference type="Pfam" id="PF13456">
    <property type="entry name" value="RVT_3"/>
    <property type="match status" value="1"/>
</dbReference>
<name>A0A1U7YQZ0_NELNU</name>
<dbReference type="RefSeq" id="XP_010241360.1">
    <property type="nucleotide sequence ID" value="XM_010243058.1"/>
</dbReference>
<sequence length="265" mass="29644">MVWFGSCLGLHISKFPNKTLSDWIADWSNLNDNEDSENNMIWRCFSIIWNIWLARNELIFNQKSWSPEMIINKENSLFLSQSIHNLQISSANTQPTSTRVLQNLWVKPSLGSLKLNFDGANSTSESGIGLIIRDGFGEVVVARAIPVEANSASTTEAFALFEGIKLALQLDLNLIIFEGDAKILIDSLLEINPNPPWSLRVLLSSCKNLLDRLPDYSVTFTPRSGNKVAHKLARFALSCSSPKTWSSCPNFLKDIFSSDVTDSFL</sequence>
<keyword evidence="2" id="KW-1185">Reference proteome</keyword>
<dbReference type="InterPro" id="IPR002156">
    <property type="entry name" value="RNaseH_domain"/>
</dbReference>
<proteinExistence type="predicted"/>
<feature type="domain" description="RNase H type-1" evidence="1">
    <location>
        <begin position="116"/>
        <end position="236"/>
    </location>
</feature>
<evidence type="ECO:0000313" key="2">
    <source>
        <dbReference type="Proteomes" id="UP000189703"/>
    </source>
</evidence>
<accession>A0A1U7YQZ0</accession>
<dbReference type="OMA" id="EDSENNM"/>
<dbReference type="OrthoDB" id="1906820at2759"/>
<dbReference type="InParanoid" id="A0A1U7YQZ0"/>
<dbReference type="SUPFAM" id="SSF53098">
    <property type="entry name" value="Ribonuclease H-like"/>
    <property type="match status" value="1"/>
</dbReference>
<dbReference type="InterPro" id="IPR044730">
    <property type="entry name" value="RNase_H-like_dom_plant"/>
</dbReference>
<gene>
    <name evidence="3" type="primary">LOC104585986</name>
</gene>
<evidence type="ECO:0000259" key="1">
    <source>
        <dbReference type="Pfam" id="PF13456"/>
    </source>
</evidence>
<protein>
    <submittedName>
        <fullName evidence="3">Uncharacterized protein LOC104585986</fullName>
    </submittedName>
</protein>
<dbReference type="PANTHER" id="PTHR47074:SF74">
    <property type="match status" value="1"/>
</dbReference>
<dbReference type="KEGG" id="nnu:104585986"/>
<evidence type="ECO:0000313" key="3">
    <source>
        <dbReference type="RefSeq" id="XP_010241360.1"/>
    </source>
</evidence>
<dbReference type="Proteomes" id="UP000189703">
    <property type="component" value="Unplaced"/>
</dbReference>
<dbReference type="InterPro" id="IPR012337">
    <property type="entry name" value="RNaseH-like_sf"/>
</dbReference>
<dbReference type="GO" id="GO:0003676">
    <property type="term" value="F:nucleic acid binding"/>
    <property type="evidence" value="ECO:0007669"/>
    <property type="project" value="InterPro"/>
</dbReference>
<dbReference type="eggNOG" id="KOG1075">
    <property type="taxonomic scope" value="Eukaryota"/>
</dbReference>
<dbReference type="GeneID" id="104585986"/>
<dbReference type="Gene3D" id="3.30.420.10">
    <property type="entry name" value="Ribonuclease H-like superfamily/Ribonuclease H"/>
    <property type="match status" value="1"/>
</dbReference>